<evidence type="ECO:0000256" key="2">
    <source>
        <dbReference type="SAM" id="MobiDB-lite"/>
    </source>
</evidence>
<dbReference type="Gene3D" id="3.40.50.1820">
    <property type="entry name" value="alpha/beta hydrolase"/>
    <property type="match status" value="1"/>
</dbReference>
<keyword evidence="5" id="KW-1185">Reference proteome</keyword>
<sequence length="295" mass="31784">MCSRVAAVRRCSPEPPPLRFQPRHSRDLRASLRPARPDAQQARRQVLHLPPALPCTLPFAPLARRSGAADPLLGLADLAPEHIYPSQQIEVLAGYHHLVNELGVPEERICVGGDSAGGNLVAGFLLHLARPSRRIKVPKELGPTPRRPGSALLVSPFVDLVSYNASRSPSYTADYIDDGGVFNGSLRYVGAVRPYPASLDKWRRAPSWNPLRWFGAGTAADPPPGAFVYLGKSVEEADGGEGVELLASPHVNPHASVVKDLGWYKEAMPGDGKTLVTWGTSAVTVRSPVASRGHF</sequence>
<feature type="domain" description="Alpha/beta hydrolase fold-3" evidence="3">
    <location>
        <begin position="78"/>
        <end position="175"/>
    </location>
</feature>
<dbReference type="GO" id="GO:0016787">
    <property type="term" value="F:hydrolase activity"/>
    <property type="evidence" value="ECO:0007669"/>
    <property type="project" value="UniProtKB-KW"/>
</dbReference>
<dbReference type="STRING" id="5288.A0A5C5G7H2"/>
<dbReference type="InterPro" id="IPR029058">
    <property type="entry name" value="AB_hydrolase_fold"/>
</dbReference>
<evidence type="ECO:0000259" key="3">
    <source>
        <dbReference type="Pfam" id="PF07859"/>
    </source>
</evidence>
<dbReference type="InterPro" id="IPR050300">
    <property type="entry name" value="GDXG_lipolytic_enzyme"/>
</dbReference>
<comment type="caution">
    <text evidence="4">The sequence shown here is derived from an EMBL/GenBank/DDBJ whole genome shotgun (WGS) entry which is preliminary data.</text>
</comment>
<gene>
    <name evidence="4" type="ORF">DMC30DRAFT_164203</name>
</gene>
<dbReference type="InterPro" id="IPR013094">
    <property type="entry name" value="AB_hydrolase_3"/>
</dbReference>
<dbReference type="EMBL" id="SOZI01000003">
    <property type="protein sequence ID" value="TNY24344.1"/>
    <property type="molecule type" value="Genomic_DNA"/>
</dbReference>
<reference evidence="4 5" key="1">
    <citation type="submission" date="2019-03" db="EMBL/GenBank/DDBJ databases">
        <title>Rhodosporidium diobovatum UCD-FST 08-225 genome sequencing, assembly, and annotation.</title>
        <authorList>
            <person name="Fakankun I.U."/>
            <person name="Fristensky B."/>
            <person name="Levin D.B."/>
        </authorList>
    </citation>
    <scope>NUCLEOTIDE SEQUENCE [LARGE SCALE GENOMIC DNA]</scope>
    <source>
        <strain evidence="4 5">UCD-FST 08-225</strain>
    </source>
</reference>
<organism evidence="4 5">
    <name type="scientific">Rhodotorula diobovata</name>
    <dbReference type="NCBI Taxonomy" id="5288"/>
    <lineage>
        <taxon>Eukaryota</taxon>
        <taxon>Fungi</taxon>
        <taxon>Dikarya</taxon>
        <taxon>Basidiomycota</taxon>
        <taxon>Pucciniomycotina</taxon>
        <taxon>Microbotryomycetes</taxon>
        <taxon>Sporidiobolales</taxon>
        <taxon>Sporidiobolaceae</taxon>
        <taxon>Rhodotorula</taxon>
    </lineage>
</organism>
<dbReference type="Pfam" id="PF07859">
    <property type="entry name" value="Abhydrolase_3"/>
    <property type="match status" value="1"/>
</dbReference>
<protein>
    <recommendedName>
        <fullName evidence="3">Alpha/beta hydrolase fold-3 domain-containing protein</fullName>
    </recommendedName>
</protein>
<dbReference type="AlphaFoldDB" id="A0A5C5G7H2"/>
<dbReference type="Proteomes" id="UP000311382">
    <property type="component" value="Unassembled WGS sequence"/>
</dbReference>
<proteinExistence type="predicted"/>
<dbReference type="OrthoDB" id="2152029at2759"/>
<evidence type="ECO:0000313" key="5">
    <source>
        <dbReference type="Proteomes" id="UP000311382"/>
    </source>
</evidence>
<accession>A0A5C5G7H2</accession>
<name>A0A5C5G7H2_9BASI</name>
<keyword evidence="1" id="KW-0378">Hydrolase</keyword>
<feature type="region of interest" description="Disordered" evidence="2">
    <location>
        <begin position="1"/>
        <end position="25"/>
    </location>
</feature>
<dbReference type="PANTHER" id="PTHR48081">
    <property type="entry name" value="AB HYDROLASE SUPERFAMILY PROTEIN C4A8.06C"/>
    <property type="match status" value="1"/>
</dbReference>
<evidence type="ECO:0000313" key="4">
    <source>
        <dbReference type="EMBL" id="TNY24344.1"/>
    </source>
</evidence>
<evidence type="ECO:0000256" key="1">
    <source>
        <dbReference type="ARBA" id="ARBA00022801"/>
    </source>
</evidence>
<dbReference type="SUPFAM" id="SSF53474">
    <property type="entry name" value="alpha/beta-Hydrolases"/>
    <property type="match status" value="1"/>
</dbReference>